<accession>A0A544UGC0</accession>
<dbReference type="RefSeq" id="WP_142509323.1">
    <property type="nucleotide sequence ID" value="NZ_SADV01000010.1"/>
</dbReference>
<sequence length="302" mass="35370">MLTNKLIWADINRVIPNPKNPRKDPNFKSKEMKHILKTKGFEEAIVAYKSGPFYCILSGHRRWQASQSLGLKEIPIYLVPEPKNALEELERLGSIQGNQTDWSPYEWITHTINLFENDLNSKIEDIAIKLSESIPTIKKRIAVGKFYERNEIEVQLNNNTYSVNMLDTIRLWCMRVKKFHPDLYHDLGEKYIKEIMLRKFENKCLHSEILKGNYIEKATQNELMTFLFDPNKKISSFIQEVNLLNNTTKNYDVKTNVSIIKKATKNITGIKYNRKNEASKLLEEIRNLENHVETLLKKLNSN</sequence>
<dbReference type="Pfam" id="PF02195">
    <property type="entry name" value="ParB_N"/>
    <property type="match status" value="1"/>
</dbReference>
<dbReference type="InterPro" id="IPR036086">
    <property type="entry name" value="ParB/Sulfiredoxin_sf"/>
</dbReference>
<dbReference type="Gene3D" id="3.90.1530.10">
    <property type="entry name" value="Conserved hypothetical protein from pyrococcus furiosus pfu- 392566-001, ParB domain"/>
    <property type="match status" value="1"/>
</dbReference>
<name>A0A544UGC0_LYSSH</name>
<dbReference type="InterPro" id="IPR003115">
    <property type="entry name" value="ParB_N"/>
</dbReference>
<dbReference type="SUPFAM" id="SSF110849">
    <property type="entry name" value="ParB/Sulfiredoxin"/>
    <property type="match status" value="1"/>
</dbReference>
<feature type="domain" description="ParB-like N-terminal" evidence="1">
    <location>
        <begin position="7"/>
        <end position="95"/>
    </location>
</feature>
<gene>
    <name evidence="2" type="ORF">C7Y47_13950</name>
</gene>
<dbReference type="EMBL" id="SADV01000010">
    <property type="protein sequence ID" value="TQR31718.1"/>
    <property type="molecule type" value="Genomic_DNA"/>
</dbReference>
<comment type="caution">
    <text evidence="2">The sequence shown here is derived from an EMBL/GenBank/DDBJ whole genome shotgun (WGS) entry which is preliminary data.</text>
</comment>
<evidence type="ECO:0000313" key="3">
    <source>
        <dbReference type="Proteomes" id="UP000317944"/>
    </source>
</evidence>
<organism evidence="2 3">
    <name type="scientific">Lysinibacillus sphaericus</name>
    <name type="common">Bacillus sphaericus</name>
    <dbReference type="NCBI Taxonomy" id="1421"/>
    <lineage>
        <taxon>Bacteria</taxon>
        <taxon>Bacillati</taxon>
        <taxon>Bacillota</taxon>
        <taxon>Bacilli</taxon>
        <taxon>Bacillales</taxon>
        <taxon>Bacillaceae</taxon>
        <taxon>Lysinibacillus</taxon>
    </lineage>
</organism>
<dbReference type="AlphaFoldDB" id="A0A544UGC0"/>
<proteinExistence type="predicted"/>
<protein>
    <recommendedName>
        <fullName evidence="1">ParB-like N-terminal domain-containing protein</fullName>
    </recommendedName>
</protein>
<reference evidence="2 3" key="1">
    <citation type="submission" date="2018-03" db="EMBL/GenBank/DDBJ databases">
        <title>Aerobic endospore-forming bacteria genome sequencing and assembly.</title>
        <authorList>
            <person name="Cavalcante D.A."/>
            <person name="Driks A."/>
            <person name="Putonti C."/>
            <person name="De-Souza M.T."/>
        </authorList>
    </citation>
    <scope>NUCLEOTIDE SEQUENCE [LARGE SCALE GENOMIC DNA]</scope>
    <source>
        <strain evidence="2 3">SDF0037</strain>
    </source>
</reference>
<dbReference type="SMART" id="SM00470">
    <property type="entry name" value="ParB"/>
    <property type="match status" value="1"/>
</dbReference>
<evidence type="ECO:0000259" key="1">
    <source>
        <dbReference type="SMART" id="SM00470"/>
    </source>
</evidence>
<evidence type="ECO:0000313" key="2">
    <source>
        <dbReference type="EMBL" id="TQR31718.1"/>
    </source>
</evidence>
<dbReference type="Proteomes" id="UP000317944">
    <property type="component" value="Unassembled WGS sequence"/>
</dbReference>
<dbReference type="OrthoDB" id="2575857at2"/>